<keyword evidence="8" id="KW-1185">Reference proteome</keyword>
<name>A0ABP4W9R8_9MICC</name>
<dbReference type="PROSITE" id="PS51387">
    <property type="entry name" value="FAD_PCMH"/>
    <property type="match status" value="1"/>
</dbReference>
<evidence type="ECO:0000256" key="3">
    <source>
        <dbReference type="ARBA" id="ARBA00022630"/>
    </source>
</evidence>
<dbReference type="Pfam" id="PF01565">
    <property type="entry name" value="FAD_binding_4"/>
    <property type="match status" value="1"/>
</dbReference>
<dbReference type="Proteomes" id="UP001501204">
    <property type="component" value="Unassembled WGS sequence"/>
</dbReference>
<protein>
    <submittedName>
        <fullName evidence="7">FAD-binding oxidoreductase</fullName>
    </submittedName>
</protein>
<gene>
    <name evidence="7" type="ORF">GCM10009767_02340</name>
</gene>
<dbReference type="PANTHER" id="PTHR42973">
    <property type="entry name" value="BINDING OXIDOREDUCTASE, PUTATIVE (AFU_ORTHOLOGUE AFUA_1G17690)-RELATED"/>
    <property type="match status" value="1"/>
</dbReference>
<organism evidence="7 8">
    <name type="scientific">Kocuria aegyptia</name>
    <dbReference type="NCBI Taxonomy" id="330943"/>
    <lineage>
        <taxon>Bacteria</taxon>
        <taxon>Bacillati</taxon>
        <taxon>Actinomycetota</taxon>
        <taxon>Actinomycetes</taxon>
        <taxon>Micrococcales</taxon>
        <taxon>Micrococcaceae</taxon>
        <taxon>Kocuria</taxon>
    </lineage>
</organism>
<dbReference type="InterPro" id="IPR036318">
    <property type="entry name" value="FAD-bd_PCMH-like_sf"/>
</dbReference>
<feature type="domain" description="FAD-binding PCMH-type" evidence="6">
    <location>
        <begin position="41"/>
        <end position="209"/>
    </location>
</feature>
<dbReference type="PROSITE" id="PS00862">
    <property type="entry name" value="OX2_COVAL_FAD"/>
    <property type="match status" value="1"/>
</dbReference>
<proteinExistence type="inferred from homology"/>
<sequence>MKSPSISPDDVAELRQQVTGPVLTAQDEGYERETAAYNLATPIHPDVVVGATDADDVAAAVAWAAARQVPIGVQATGHGADRPIDGGMLVNTARLQDCTVNPDTRIARVGAGVRWQTVLEAAVPHGLAVLNGSTTDVGVVGSTLGGGLPVLGRTFGFAADHVRSFDVVTLDGRHRTVDAEHEPELFGLLRGGKGNLGIVTAMEFQLIPLEGLYGGGIFYPGADAREVLAAWSQWSADLPETAATSIALLRLPEMDIVPEPLRNQFVVHLRYASTAPEEEAARLLSPMRTISRPVMDTVGPMSYRDVDAIHMDPPVPLPYLDAGRLLNDMSDATIEALLAHAGPDTDCPLLLVEIRLMGGALSRTPEGPADVVAGRDAAYLINLVGLAVPPDAERVPPAITELLGALDEHVSERTMVNFQGALGGEPGSAHVWTAEGHARLAAAKAHYDPHGLLRFQQSVHT</sequence>
<dbReference type="InterPro" id="IPR050416">
    <property type="entry name" value="FAD-linked_Oxidoreductase"/>
</dbReference>
<dbReference type="SUPFAM" id="SSF56176">
    <property type="entry name" value="FAD-binding/transporter-associated domain-like"/>
    <property type="match status" value="1"/>
</dbReference>
<dbReference type="PANTHER" id="PTHR42973:SF39">
    <property type="entry name" value="FAD-BINDING PCMH-TYPE DOMAIN-CONTAINING PROTEIN"/>
    <property type="match status" value="1"/>
</dbReference>
<keyword evidence="3" id="KW-0285">Flavoprotein</keyword>
<evidence type="ECO:0000256" key="2">
    <source>
        <dbReference type="ARBA" id="ARBA00005466"/>
    </source>
</evidence>
<keyword evidence="5" id="KW-0560">Oxidoreductase</keyword>
<evidence type="ECO:0000256" key="1">
    <source>
        <dbReference type="ARBA" id="ARBA00001974"/>
    </source>
</evidence>
<keyword evidence="4" id="KW-0274">FAD</keyword>
<dbReference type="InterPro" id="IPR016166">
    <property type="entry name" value="FAD-bd_PCMH"/>
</dbReference>
<accession>A0ABP4W9R8</accession>
<comment type="similarity">
    <text evidence="2">Belongs to the oxygen-dependent FAD-linked oxidoreductase family.</text>
</comment>
<dbReference type="EMBL" id="BAAAOA010000005">
    <property type="protein sequence ID" value="GAA1747179.1"/>
    <property type="molecule type" value="Genomic_DNA"/>
</dbReference>
<evidence type="ECO:0000256" key="5">
    <source>
        <dbReference type="ARBA" id="ARBA00023002"/>
    </source>
</evidence>
<dbReference type="InterPro" id="IPR016167">
    <property type="entry name" value="FAD-bd_PCMH_sub1"/>
</dbReference>
<dbReference type="Gene3D" id="3.30.43.10">
    <property type="entry name" value="Uridine Diphospho-n-acetylenolpyruvylglucosamine Reductase, domain 2"/>
    <property type="match status" value="1"/>
</dbReference>
<dbReference type="InterPro" id="IPR016169">
    <property type="entry name" value="FAD-bd_PCMH_sub2"/>
</dbReference>
<comment type="caution">
    <text evidence="7">The sequence shown here is derived from an EMBL/GenBank/DDBJ whole genome shotgun (WGS) entry which is preliminary data.</text>
</comment>
<reference evidence="8" key="1">
    <citation type="journal article" date="2019" name="Int. J. Syst. Evol. Microbiol.">
        <title>The Global Catalogue of Microorganisms (GCM) 10K type strain sequencing project: providing services to taxonomists for standard genome sequencing and annotation.</title>
        <authorList>
            <consortium name="The Broad Institute Genomics Platform"/>
            <consortium name="The Broad Institute Genome Sequencing Center for Infectious Disease"/>
            <person name="Wu L."/>
            <person name="Ma J."/>
        </authorList>
    </citation>
    <scope>NUCLEOTIDE SEQUENCE [LARGE SCALE GENOMIC DNA]</scope>
    <source>
        <strain evidence="8">JCM 14735</strain>
    </source>
</reference>
<evidence type="ECO:0000313" key="8">
    <source>
        <dbReference type="Proteomes" id="UP001501204"/>
    </source>
</evidence>
<dbReference type="Gene3D" id="3.30.465.10">
    <property type="match status" value="1"/>
</dbReference>
<dbReference type="InterPro" id="IPR006094">
    <property type="entry name" value="Oxid_FAD_bind_N"/>
</dbReference>
<comment type="cofactor">
    <cofactor evidence="1">
        <name>FAD</name>
        <dbReference type="ChEBI" id="CHEBI:57692"/>
    </cofactor>
</comment>
<evidence type="ECO:0000256" key="4">
    <source>
        <dbReference type="ARBA" id="ARBA00022827"/>
    </source>
</evidence>
<dbReference type="Gene3D" id="3.40.462.20">
    <property type="match status" value="1"/>
</dbReference>
<evidence type="ECO:0000313" key="7">
    <source>
        <dbReference type="EMBL" id="GAA1747179.1"/>
    </source>
</evidence>
<dbReference type="InterPro" id="IPR006093">
    <property type="entry name" value="Oxy_OxRdtase_FAD_BS"/>
</dbReference>
<dbReference type="RefSeq" id="WP_344119085.1">
    <property type="nucleotide sequence ID" value="NZ_BAAAOA010000005.1"/>
</dbReference>
<evidence type="ECO:0000259" key="6">
    <source>
        <dbReference type="PROSITE" id="PS51387"/>
    </source>
</evidence>